<accession>A0A7H8R4A6</accession>
<dbReference type="GO" id="GO:0006099">
    <property type="term" value="P:tricarboxylic acid cycle"/>
    <property type="evidence" value="ECO:0007669"/>
    <property type="project" value="InterPro"/>
</dbReference>
<dbReference type="RefSeq" id="XP_035346687.1">
    <property type="nucleotide sequence ID" value="XM_035490794.1"/>
</dbReference>
<keyword evidence="5 8" id="KW-1133">Transmembrane helix</keyword>
<evidence type="ECO:0000313" key="10">
    <source>
        <dbReference type="Proteomes" id="UP000509510"/>
    </source>
</evidence>
<evidence type="ECO:0000256" key="8">
    <source>
        <dbReference type="SAM" id="Phobius"/>
    </source>
</evidence>
<keyword evidence="4" id="KW-0479">Metal-binding</keyword>
<keyword evidence="3 8" id="KW-0812">Transmembrane</keyword>
<protein>
    <submittedName>
        <fullName evidence="9">Uncharacterized protein</fullName>
    </submittedName>
</protein>
<organism evidence="9 10">
    <name type="scientific">Talaromyces rugulosus</name>
    <name type="common">Penicillium rugulosum</name>
    <dbReference type="NCBI Taxonomy" id="121627"/>
    <lineage>
        <taxon>Eukaryota</taxon>
        <taxon>Fungi</taxon>
        <taxon>Dikarya</taxon>
        <taxon>Ascomycota</taxon>
        <taxon>Pezizomycotina</taxon>
        <taxon>Eurotiomycetes</taxon>
        <taxon>Eurotiomycetidae</taxon>
        <taxon>Eurotiales</taxon>
        <taxon>Trichocomaceae</taxon>
        <taxon>Talaromyces</taxon>
        <taxon>Talaromyces sect. Islandici</taxon>
    </lineage>
</organism>
<dbReference type="Proteomes" id="UP000509510">
    <property type="component" value="Chromosome IV"/>
</dbReference>
<keyword evidence="7 8" id="KW-0472">Membrane</keyword>
<dbReference type="Pfam" id="PF01127">
    <property type="entry name" value="Sdh_cyt"/>
    <property type="match status" value="1"/>
</dbReference>
<dbReference type="InterPro" id="IPR014314">
    <property type="entry name" value="Succ_DH_cytb556"/>
</dbReference>
<dbReference type="EMBL" id="CP055901">
    <property type="protein sequence ID" value="QKX60511.1"/>
    <property type="molecule type" value="Genomic_DNA"/>
</dbReference>
<evidence type="ECO:0000313" key="9">
    <source>
        <dbReference type="EMBL" id="QKX60511.1"/>
    </source>
</evidence>
<dbReference type="PANTHER" id="PTHR10978">
    <property type="entry name" value="SUCCINATE DEHYDROGENASE CYTOCHROME B560 SUBUNIT"/>
    <property type="match status" value="1"/>
</dbReference>
<keyword evidence="10" id="KW-1185">Reference proteome</keyword>
<dbReference type="AlphaFoldDB" id="A0A7H8R4A6"/>
<keyword evidence="6" id="KW-0408">Iron</keyword>
<dbReference type="GO" id="GO:0009055">
    <property type="term" value="F:electron transfer activity"/>
    <property type="evidence" value="ECO:0007669"/>
    <property type="project" value="InterPro"/>
</dbReference>
<dbReference type="KEGG" id="trg:TRUGW13939_07656"/>
<proteinExistence type="predicted"/>
<evidence type="ECO:0000256" key="1">
    <source>
        <dbReference type="ARBA" id="ARBA00004370"/>
    </source>
</evidence>
<evidence type="ECO:0000256" key="3">
    <source>
        <dbReference type="ARBA" id="ARBA00022692"/>
    </source>
</evidence>
<dbReference type="GO" id="GO:0005739">
    <property type="term" value="C:mitochondrion"/>
    <property type="evidence" value="ECO:0007669"/>
    <property type="project" value="GOC"/>
</dbReference>
<dbReference type="InterPro" id="IPR000701">
    <property type="entry name" value="SuccDH_FuR_B_TM-su"/>
</dbReference>
<dbReference type="GO" id="GO:0006121">
    <property type="term" value="P:mitochondrial electron transport, succinate to ubiquinone"/>
    <property type="evidence" value="ECO:0007669"/>
    <property type="project" value="TreeGrafter"/>
</dbReference>
<dbReference type="NCBIfam" id="TIGR02970">
    <property type="entry name" value="succ_dehyd_cytB"/>
    <property type="match status" value="1"/>
</dbReference>
<dbReference type="Gene3D" id="1.20.1300.10">
    <property type="entry name" value="Fumarate reductase/succinate dehydrogenase, transmembrane subunit"/>
    <property type="match status" value="1"/>
</dbReference>
<evidence type="ECO:0000256" key="2">
    <source>
        <dbReference type="ARBA" id="ARBA00022617"/>
    </source>
</evidence>
<reference evidence="10" key="1">
    <citation type="submission" date="2020-06" db="EMBL/GenBank/DDBJ databases">
        <title>A chromosome-scale genome assembly of Talaromyces rugulosus W13939.</title>
        <authorList>
            <person name="Wang B."/>
            <person name="Guo L."/>
            <person name="Ye K."/>
            <person name="Wang L."/>
        </authorList>
    </citation>
    <scope>NUCLEOTIDE SEQUENCE [LARGE SCALE GENOMIC DNA]</scope>
    <source>
        <strain evidence="10">W13939</strain>
    </source>
</reference>
<evidence type="ECO:0000256" key="5">
    <source>
        <dbReference type="ARBA" id="ARBA00022989"/>
    </source>
</evidence>
<comment type="subcellular location">
    <subcellularLocation>
        <location evidence="1">Membrane</location>
    </subcellularLocation>
</comment>
<gene>
    <name evidence="9" type="ORF">TRUGW13939_07656</name>
</gene>
<dbReference type="InterPro" id="IPR034804">
    <property type="entry name" value="SQR/QFR_C/D"/>
</dbReference>
<keyword evidence="2" id="KW-0349">Heme</keyword>
<dbReference type="GO" id="GO:0016020">
    <property type="term" value="C:membrane"/>
    <property type="evidence" value="ECO:0007669"/>
    <property type="project" value="UniProtKB-SubCell"/>
</dbReference>
<feature type="transmembrane region" description="Helical" evidence="8">
    <location>
        <begin position="150"/>
        <end position="168"/>
    </location>
</feature>
<evidence type="ECO:0000256" key="7">
    <source>
        <dbReference type="ARBA" id="ARBA00023136"/>
    </source>
</evidence>
<sequence>MLTKTVPRTHLHCLRPLILHATFTHSAINANQKAKTPLEQQRLRRPVSPHLTIYKWEYQSLASILQRFSGMAFSGGLYAFATAYLLLPAACGSTVDTDSLVNMVAGLPESVKTGAKFLVAWPFTYHAVNGVKQLAWDQVIGMRDKKMIRLVARGVAGVSFVGALVLVVL</sequence>
<evidence type="ECO:0000256" key="4">
    <source>
        <dbReference type="ARBA" id="ARBA00022723"/>
    </source>
</evidence>
<dbReference type="SUPFAM" id="SSF81343">
    <property type="entry name" value="Fumarate reductase respiratory complex transmembrane subunits"/>
    <property type="match status" value="1"/>
</dbReference>
<dbReference type="OrthoDB" id="588261at2759"/>
<name>A0A7H8R4A6_TALRU</name>
<evidence type="ECO:0000256" key="6">
    <source>
        <dbReference type="ARBA" id="ARBA00023004"/>
    </source>
</evidence>
<dbReference type="GO" id="GO:0046872">
    <property type="term" value="F:metal ion binding"/>
    <property type="evidence" value="ECO:0007669"/>
    <property type="project" value="UniProtKB-KW"/>
</dbReference>
<dbReference type="PANTHER" id="PTHR10978:SF5">
    <property type="entry name" value="SUCCINATE DEHYDROGENASE CYTOCHROME B560 SUBUNIT, MITOCHONDRIAL"/>
    <property type="match status" value="1"/>
</dbReference>
<dbReference type="GeneID" id="55995146"/>
<dbReference type="CDD" id="cd03499">
    <property type="entry name" value="SQR_TypeC_SdhC"/>
    <property type="match status" value="1"/>
</dbReference>